<protein>
    <recommendedName>
        <fullName evidence="5">SHSP domain-containing protein</fullName>
    </recommendedName>
</protein>
<comment type="caution">
    <text evidence="6">The sequence shown here is derived from an EMBL/GenBank/DDBJ whole genome shotgun (WGS) entry which is preliminary data.</text>
</comment>
<evidence type="ECO:0000313" key="7">
    <source>
        <dbReference type="Proteomes" id="UP000585474"/>
    </source>
</evidence>
<dbReference type="OrthoDB" id="1431247at2759"/>
<proteinExistence type="inferred from homology"/>
<reference evidence="6 7" key="1">
    <citation type="submission" date="2019-07" db="EMBL/GenBank/DDBJ databases">
        <title>De Novo Assembly of kiwifruit Actinidia rufa.</title>
        <authorList>
            <person name="Sugita-Konishi S."/>
            <person name="Sato K."/>
            <person name="Mori E."/>
            <person name="Abe Y."/>
            <person name="Kisaki G."/>
            <person name="Hamano K."/>
            <person name="Suezawa K."/>
            <person name="Otani M."/>
            <person name="Fukuda T."/>
            <person name="Manabe T."/>
            <person name="Gomi K."/>
            <person name="Tabuchi M."/>
            <person name="Akimitsu K."/>
            <person name="Kataoka I."/>
        </authorList>
    </citation>
    <scope>NUCLEOTIDE SEQUENCE [LARGE SCALE GENOMIC DNA]</scope>
    <source>
        <strain evidence="7">cv. Fuchu</strain>
    </source>
</reference>
<dbReference type="CDD" id="cd06464">
    <property type="entry name" value="ACD_sHsps-like"/>
    <property type="match status" value="1"/>
</dbReference>
<dbReference type="InterPro" id="IPR031107">
    <property type="entry name" value="Small_HSP"/>
</dbReference>
<dbReference type="Proteomes" id="UP000585474">
    <property type="component" value="Unassembled WGS sequence"/>
</dbReference>
<organism evidence="6 7">
    <name type="scientific">Actinidia rufa</name>
    <dbReference type="NCBI Taxonomy" id="165716"/>
    <lineage>
        <taxon>Eukaryota</taxon>
        <taxon>Viridiplantae</taxon>
        <taxon>Streptophyta</taxon>
        <taxon>Embryophyta</taxon>
        <taxon>Tracheophyta</taxon>
        <taxon>Spermatophyta</taxon>
        <taxon>Magnoliopsida</taxon>
        <taxon>eudicotyledons</taxon>
        <taxon>Gunneridae</taxon>
        <taxon>Pentapetalae</taxon>
        <taxon>asterids</taxon>
        <taxon>Ericales</taxon>
        <taxon>Actinidiaceae</taxon>
        <taxon>Actinidia</taxon>
    </lineage>
</organism>
<dbReference type="Pfam" id="PF00011">
    <property type="entry name" value="HSP20"/>
    <property type="match status" value="1"/>
</dbReference>
<evidence type="ECO:0000256" key="4">
    <source>
        <dbReference type="SAM" id="MobiDB-lite"/>
    </source>
</evidence>
<dbReference type="InterPro" id="IPR008978">
    <property type="entry name" value="HSP20-like_chaperone"/>
</dbReference>
<keyword evidence="7" id="KW-1185">Reference proteome</keyword>
<accession>A0A7J0GAE2</accession>
<keyword evidence="1" id="KW-0346">Stress response</keyword>
<sequence>MARRKQAADSVFEEIVPSSDWTEDSSCHILLVDLPGFKKEWLKLQVDAQGYLLVSGQRQASENKIVHFEQTYKVPENSETEKISGKFESEVLYVIVPKQVKEEEREHQNGPAYVVEEKHGNDQENKNDENTRVAHDKGFQEAIRETQWHQAGLLGSFVEVLSKNKGIVVTAVLAFSLGVLVCQRFQLKIGTDQGDFSA</sequence>
<feature type="region of interest" description="Disordered" evidence="4">
    <location>
        <begin position="105"/>
        <end position="130"/>
    </location>
</feature>
<evidence type="ECO:0000259" key="5">
    <source>
        <dbReference type="PROSITE" id="PS01031"/>
    </source>
</evidence>
<dbReference type="AlphaFoldDB" id="A0A7J0GAE2"/>
<gene>
    <name evidence="6" type="ORF">Acr_19g0006970</name>
</gene>
<dbReference type="PROSITE" id="PS01031">
    <property type="entry name" value="SHSP"/>
    <property type="match status" value="1"/>
</dbReference>
<evidence type="ECO:0000256" key="2">
    <source>
        <dbReference type="PROSITE-ProRule" id="PRU00285"/>
    </source>
</evidence>
<evidence type="ECO:0000313" key="6">
    <source>
        <dbReference type="EMBL" id="GFZ07760.1"/>
    </source>
</evidence>
<dbReference type="PANTHER" id="PTHR11527">
    <property type="entry name" value="HEAT-SHOCK PROTEIN 20 FAMILY MEMBER"/>
    <property type="match status" value="1"/>
</dbReference>
<name>A0A7J0GAE2_9ERIC</name>
<comment type="similarity">
    <text evidence="2 3">Belongs to the small heat shock protein (HSP20) family.</text>
</comment>
<evidence type="ECO:0000256" key="1">
    <source>
        <dbReference type="ARBA" id="ARBA00023016"/>
    </source>
</evidence>
<dbReference type="Gene3D" id="2.60.40.790">
    <property type="match status" value="1"/>
</dbReference>
<feature type="compositionally biased region" description="Basic and acidic residues" evidence="4">
    <location>
        <begin position="115"/>
        <end position="130"/>
    </location>
</feature>
<dbReference type="SUPFAM" id="SSF49764">
    <property type="entry name" value="HSP20-like chaperones"/>
    <property type="match status" value="1"/>
</dbReference>
<dbReference type="EMBL" id="BJWL01000019">
    <property type="protein sequence ID" value="GFZ07760.1"/>
    <property type="molecule type" value="Genomic_DNA"/>
</dbReference>
<evidence type="ECO:0000256" key="3">
    <source>
        <dbReference type="RuleBase" id="RU003616"/>
    </source>
</evidence>
<dbReference type="InterPro" id="IPR002068">
    <property type="entry name" value="A-crystallin/Hsp20_dom"/>
</dbReference>
<feature type="domain" description="SHSP" evidence="5">
    <location>
        <begin position="10"/>
        <end position="116"/>
    </location>
</feature>